<comment type="caution">
    <text evidence="1">The sequence shown here is derived from an EMBL/GenBank/DDBJ whole genome shotgun (WGS) entry which is preliminary data.</text>
</comment>
<protein>
    <submittedName>
        <fullName evidence="1">Nickel-dependent lactate racemase</fullName>
    </submittedName>
</protein>
<name>A0ABU0F0F2_9PSEU</name>
<evidence type="ECO:0000313" key="2">
    <source>
        <dbReference type="Proteomes" id="UP001229651"/>
    </source>
</evidence>
<dbReference type="Proteomes" id="UP001229651">
    <property type="component" value="Unassembled WGS sequence"/>
</dbReference>
<sequence>MRALIDEAAALVPGERHALCVVVRPGGTTLHSLVFGDPVPAWAAAAVSAEVHVRYLDAPVRRVLSLIPPRYDDMWTAAKGFYKVEPVTADGGRVVVHAPGISAMHPEIEEIGYHTRDYFTKQWARFDHLHWGCWPTRRTCAVREPVPSTTASGAA</sequence>
<organism evidence="1 2">
    <name type="scientific">Amycolatopsis thermophila</name>
    <dbReference type="NCBI Taxonomy" id="206084"/>
    <lineage>
        <taxon>Bacteria</taxon>
        <taxon>Bacillati</taxon>
        <taxon>Actinomycetota</taxon>
        <taxon>Actinomycetes</taxon>
        <taxon>Pseudonocardiales</taxon>
        <taxon>Pseudonocardiaceae</taxon>
        <taxon>Amycolatopsis</taxon>
    </lineage>
</organism>
<evidence type="ECO:0000313" key="1">
    <source>
        <dbReference type="EMBL" id="MDQ0381047.1"/>
    </source>
</evidence>
<keyword evidence="2" id="KW-1185">Reference proteome</keyword>
<proteinExistence type="predicted"/>
<accession>A0ABU0F0F2</accession>
<reference evidence="1 2" key="1">
    <citation type="submission" date="2023-07" db="EMBL/GenBank/DDBJ databases">
        <title>Sequencing the genomes of 1000 actinobacteria strains.</title>
        <authorList>
            <person name="Klenk H.-P."/>
        </authorList>
    </citation>
    <scope>NUCLEOTIDE SEQUENCE [LARGE SCALE GENOMIC DNA]</scope>
    <source>
        <strain evidence="1 2">DSM 45805</strain>
    </source>
</reference>
<gene>
    <name evidence="1" type="ORF">FB470_005041</name>
</gene>
<dbReference type="InterPro" id="IPR043166">
    <property type="entry name" value="LarA-like_C"/>
</dbReference>
<dbReference type="RefSeq" id="WP_306995409.1">
    <property type="nucleotide sequence ID" value="NZ_JAUSUT010000001.1"/>
</dbReference>
<dbReference type="Gene3D" id="3.90.226.30">
    <property type="match status" value="1"/>
</dbReference>
<dbReference type="EMBL" id="JAUSUT010000001">
    <property type="protein sequence ID" value="MDQ0381047.1"/>
    <property type="molecule type" value="Genomic_DNA"/>
</dbReference>